<dbReference type="SUPFAM" id="SSF50494">
    <property type="entry name" value="Trypsin-like serine proteases"/>
    <property type="match status" value="1"/>
</dbReference>
<protein>
    <submittedName>
        <fullName evidence="1">Uncharacterized protein</fullName>
    </submittedName>
</protein>
<dbReference type="Gene3D" id="2.40.10.120">
    <property type="match status" value="1"/>
</dbReference>
<dbReference type="Proteomes" id="UP000032180">
    <property type="component" value="Chromosome 1"/>
</dbReference>
<reference evidence="2" key="2">
    <citation type="submission" date="2013-12" db="EMBL/GenBank/DDBJ databases">
        <authorList>
            <person name="Yu Y."/>
            <person name="Lee S."/>
            <person name="de Baynast K."/>
            <person name="Wissotski M."/>
            <person name="Liu L."/>
            <person name="Talag J."/>
            <person name="Goicoechea J."/>
            <person name="Angelova A."/>
            <person name="Jetty R."/>
            <person name="Kudrna D."/>
            <person name="Golser W."/>
            <person name="Rivera L."/>
            <person name="Zhang J."/>
            <person name="Wing R."/>
        </authorList>
    </citation>
    <scope>NUCLEOTIDE SEQUENCE</scope>
</reference>
<proteinExistence type="predicted"/>
<dbReference type="Gramene" id="LPERR01G36950.1">
    <property type="protein sequence ID" value="LPERR01G36950.1"/>
    <property type="gene ID" value="LPERR01G36950"/>
</dbReference>
<name>A0A0D9V9R4_9ORYZ</name>
<reference evidence="1" key="3">
    <citation type="submission" date="2015-04" db="UniProtKB">
        <authorList>
            <consortium name="EnsemblPlants"/>
        </authorList>
    </citation>
    <scope>IDENTIFICATION</scope>
</reference>
<keyword evidence="2" id="KW-1185">Reference proteome</keyword>
<dbReference type="AlphaFoldDB" id="A0A0D9V9R4"/>
<evidence type="ECO:0000313" key="2">
    <source>
        <dbReference type="Proteomes" id="UP000032180"/>
    </source>
</evidence>
<sequence length="97" mass="10497">MLFTRRFQNLDTEQIKELPATLLYTDSHQDIAILRVEGLTEQVPALTFSPMAAASIGDTAAIALGYCNPQGLFRGMAFADFPADVGSIHKAIASIQL</sequence>
<accession>A0A0D9V9R4</accession>
<reference evidence="1 2" key="1">
    <citation type="submission" date="2012-08" db="EMBL/GenBank/DDBJ databases">
        <title>Oryza genome evolution.</title>
        <authorList>
            <person name="Wing R.A."/>
        </authorList>
    </citation>
    <scope>NUCLEOTIDE SEQUENCE</scope>
</reference>
<evidence type="ECO:0000313" key="1">
    <source>
        <dbReference type="EnsemblPlants" id="LPERR01G36950.1"/>
    </source>
</evidence>
<organism evidence="1 2">
    <name type="scientific">Leersia perrieri</name>
    <dbReference type="NCBI Taxonomy" id="77586"/>
    <lineage>
        <taxon>Eukaryota</taxon>
        <taxon>Viridiplantae</taxon>
        <taxon>Streptophyta</taxon>
        <taxon>Embryophyta</taxon>
        <taxon>Tracheophyta</taxon>
        <taxon>Spermatophyta</taxon>
        <taxon>Magnoliopsida</taxon>
        <taxon>Liliopsida</taxon>
        <taxon>Poales</taxon>
        <taxon>Poaceae</taxon>
        <taxon>BOP clade</taxon>
        <taxon>Oryzoideae</taxon>
        <taxon>Oryzeae</taxon>
        <taxon>Oryzinae</taxon>
        <taxon>Leersia</taxon>
    </lineage>
</organism>
<dbReference type="InterPro" id="IPR009003">
    <property type="entry name" value="Peptidase_S1_PA"/>
</dbReference>
<dbReference type="HOGENOM" id="CLU_2349793_0_0_1"/>
<dbReference type="EnsemblPlants" id="LPERR01G36950.1">
    <property type="protein sequence ID" value="LPERR01G36950.1"/>
    <property type="gene ID" value="LPERR01G36950"/>
</dbReference>